<gene>
    <name evidence="1" type="ORF">MmiAt1_08620</name>
</gene>
<organism evidence="1 2">
    <name type="scientific">Methanimicrococcus hacksteinii</name>
    <dbReference type="NCBI Taxonomy" id="3028293"/>
    <lineage>
        <taxon>Archaea</taxon>
        <taxon>Methanobacteriati</taxon>
        <taxon>Methanobacteriota</taxon>
        <taxon>Stenosarchaea group</taxon>
        <taxon>Methanomicrobia</taxon>
        <taxon>Methanosarcinales</taxon>
        <taxon>Methanosarcinaceae</taxon>
        <taxon>Methanimicrococcus</taxon>
    </lineage>
</organism>
<dbReference type="EMBL" id="JAWDKC010000015">
    <property type="protein sequence ID" value="MDV0445294.1"/>
    <property type="molecule type" value="Genomic_DNA"/>
</dbReference>
<reference evidence="1 2" key="1">
    <citation type="submission" date="2023-06" db="EMBL/GenBank/DDBJ databases">
        <title>Genome sequence of Methanimicrococcus sp. At1.</title>
        <authorList>
            <person name="Protasov E."/>
            <person name="Platt K."/>
            <person name="Poehlein A."/>
            <person name="Daniel R."/>
            <person name="Brune A."/>
        </authorList>
    </citation>
    <scope>NUCLEOTIDE SEQUENCE [LARGE SCALE GENOMIC DNA]</scope>
    <source>
        <strain evidence="1 2">At1</strain>
    </source>
</reference>
<comment type="caution">
    <text evidence="1">The sequence shown here is derived from an EMBL/GenBank/DDBJ whole genome shotgun (WGS) entry which is preliminary data.</text>
</comment>
<evidence type="ECO:0000313" key="2">
    <source>
        <dbReference type="Proteomes" id="UP001272052"/>
    </source>
</evidence>
<protein>
    <submittedName>
        <fullName evidence="1">Uncharacterized protein</fullName>
    </submittedName>
</protein>
<dbReference type="Proteomes" id="UP001272052">
    <property type="component" value="Unassembled WGS sequence"/>
</dbReference>
<sequence length="50" mass="5498">MILSIRRRIPITGIAVVFLILFVSVSVSFSGCLDTTEPQKIPADIGEMYV</sequence>
<proteinExistence type="predicted"/>
<accession>A0ABU3VPE7</accession>
<dbReference type="PROSITE" id="PS51257">
    <property type="entry name" value="PROKAR_LIPOPROTEIN"/>
    <property type="match status" value="1"/>
</dbReference>
<evidence type="ECO:0000313" key="1">
    <source>
        <dbReference type="EMBL" id="MDV0445294.1"/>
    </source>
</evidence>
<name>A0ABU3VPE7_9EURY</name>
<keyword evidence="2" id="KW-1185">Reference proteome</keyword>